<keyword evidence="2" id="KW-1185">Reference proteome</keyword>
<organism evidence="1 2">
    <name type="scientific">Smallanthus sonchifolius</name>
    <dbReference type="NCBI Taxonomy" id="185202"/>
    <lineage>
        <taxon>Eukaryota</taxon>
        <taxon>Viridiplantae</taxon>
        <taxon>Streptophyta</taxon>
        <taxon>Embryophyta</taxon>
        <taxon>Tracheophyta</taxon>
        <taxon>Spermatophyta</taxon>
        <taxon>Magnoliopsida</taxon>
        <taxon>eudicotyledons</taxon>
        <taxon>Gunneridae</taxon>
        <taxon>Pentapetalae</taxon>
        <taxon>asterids</taxon>
        <taxon>campanulids</taxon>
        <taxon>Asterales</taxon>
        <taxon>Asteraceae</taxon>
        <taxon>Asteroideae</taxon>
        <taxon>Heliantheae alliance</taxon>
        <taxon>Millerieae</taxon>
        <taxon>Smallanthus</taxon>
    </lineage>
</organism>
<gene>
    <name evidence="1" type="ORF">L1987_53005</name>
</gene>
<reference evidence="1 2" key="2">
    <citation type="journal article" date="2022" name="Mol. Ecol. Resour.">
        <title>The genomes of chicory, endive, great burdock and yacon provide insights into Asteraceae paleo-polyploidization history and plant inulin production.</title>
        <authorList>
            <person name="Fan W."/>
            <person name="Wang S."/>
            <person name="Wang H."/>
            <person name="Wang A."/>
            <person name="Jiang F."/>
            <person name="Liu H."/>
            <person name="Zhao H."/>
            <person name="Xu D."/>
            <person name="Zhang Y."/>
        </authorList>
    </citation>
    <scope>NUCLEOTIDE SEQUENCE [LARGE SCALE GENOMIC DNA]</scope>
    <source>
        <strain evidence="2">cv. Yunnan</strain>
        <tissue evidence="1">Leaves</tissue>
    </source>
</reference>
<comment type="caution">
    <text evidence="1">The sequence shown here is derived from an EMBL/GenBank/DDBJ whole genome shotgun (WGS) entry which is preliminary data.</text>
</comment>
<proteinExistence type="predicted"/>
<evidence type="ECO:0000313" key="1">
    <source>
        <dbReference type="EMBL" id="KAI3762573.1"/>
    </source>
</evidence>
<evidence type="ECO:0000313" key="2">
    <source>
        <dbReference type="Proteomes" id="UP001056120"/>
    </source>
</evidence>
<reference evidence="2" key="1">
    <citation type="journal article" date="2022" name="Mol. Ecol. Resour.">
        <title>The genomes of chicory, endive, great burdock and yacon provide insights into Asteraceae palaeo-polyploidization history and plant inulin production.</title>
        <authorList>
            <person name="Fan W."/>
            <person name="Wang S."/>
            <person name="Wang H."/>
            <person name="Wang A."/>
            <person name="Jiang F."/>
            <person name="Liu H."/>
            <person name="Zhao H."/>
            <person name="Xu D."/>
            <person name="Zhang Y."/>
        </authorList>
    </citation>
    <scope>NUCLEOTIDE SEQUENCE [LARGE SCALE GENOMIC DNA]</scope>
    <source>
        <strain evidence="2">cv. Yunnan</strain>
    </source>
</reference>
<dbReference type="Proteomes" id="UP001056120">
    <property type="component" value="Linkage Group LG17"/>
</dbReference>
<sequence length="203" mass="22860">MLTSAIVVRFGGMEEVFESFLSIESFECYEFLRENGESYVGIESEEVKEKFELCYNGRGGKKQSYLYSTTHSLFTVTAVIHNSKNVVRIKYVAADCLKAIRRKLVPADNLKQSVANSLLLMIRHMACTQQLEAAMYYASTVEVNTQSLSVYAYRLNLSLLEYHSPSLGAPFSEIHEVILSLHGTDVDQCLDHLYLESFDGALA</sequence>
<protein>
    <submittedName>
        <fullName evidence="1">Uncharacterized protein</fullName>
    </submittedName>
</protein>
<dbReference type="EMBL" id="CM042034">
    <property type="protein sequence ID" value="KAI3762573.1"/>
    <property type="molecule type" value="Genomic_DNA"/>
</dbReference>
<name>A0ACB9EVI2_9ASTR</name>
<accession>A0ACB9EVI2</accession>